<name>I9T0D0_9BACE</name>
<dbReference type="GO" id="GO:0070403">
    <property type="term" value="F:NAD+ binding"/>
    <property type="evidence" value="ECO:0007669"/>
    <property type="project" value="InterPro"/>
</dbReference>
<dbReference type="InterPro" id="IPR003000">
    <property type="entry name" value="Sirtuin"/>
</dbReference>
<evidence type="ECO:0000256" key="1">
    <source>
        <dbReference type="ARBA" id="ARBA00012928"/>
    </source>
</evidence>
<dbReference type="Proteomes" id="UP000005150">
    <property type="component" value="Unassembled WGS sequence"/>
</dbReference>
<comment type="caution">
    <text evidence="6">The sequence shown here is derived from an EMBL/GenBank/DDBJ whole genome shotgun (WGS) entry which is preliminary data.</text>
</comment>
<reference evidence="6 7" key="1">
    <citation type="submission" date="2012-02" db="EMBL/GenBank/DDBJ databases">
        <title>The Genome Sequence of Bacteroides salyersiae CL02T12C01.</title>
        <authorList>
            <consortium name="The Broad Institute Genome Sequencing Platform"/>
            <person name="Earl A."/>
            <person name="Ward D."/>
            <person name="Feldgarden M."/>
            <person name="Gevers D."/>
            <person name="Zitomersky N.L."/>
            <person name="Coyne M.J."/>
            <person name="Comstock L.E."/>
            <person name="Young S.K."/>
            <person name="Zeng Q."/>
            <person name="Gargeya S."/>
            <person name="Fitzgerald M."/>
            <person name="Haas B."/>
            <person name="Abouelleil A."/>
            <person name="Alvarado L."/>
            <person name="Arachchi H.M."/>
            <person name="Berlin A."/>
            <person name="Chapman S.B."/>
            <person name="Gearin G."/>
            <person name="Goldberg J."/>
            <person name="Griggs A."/>
            <person name="Gujja S."/>
            <person name="Hansen M."/>
            <person name="Heiman D."/>
            <person name="Howarth C."/>
            <person name="Larimer J."/>
            <person name="Lui A."/>
            <person name="MacDonald P.J.P."/>
            <person name="McCowen C."/>
            <person name="Montmayeur A."/>
            <person name="Murphy C."/>
            <person name="Neiman D."/>
            <person name="Pearson M."/>
            <person name="Priest M."/>
            <person name="Roberts A."/>
            <person name="Saif S."/>
            <person name="Shea T."/>
            <person name="Sisk P."/>
            <person name="Stolte C."/>
            <person name="Sykes S."/>
            <person name="Wortman J."/>
            <person name="Nusbaum C."/>
            <person name="Birren B."/>
        </authorList>
    </citation>
    <scope>NUCLEOTIDE SEQUENCE [LARGE SCALE GENOMIC DNA]</scope>
    <source>
        <strain evidence="6 7">CL02T12C01</strain>
    </source>
</reference>
<evidence type="ECO:0000256" key="3">
    <source>
        <dbReference type="ARBA" id="ARBA00023027"/>
    </source>
</evidence>
<dbReference type="PANTHER" id="PTHR11085:SF4">
    <property type="entry name" value="NAD-DEPENDENT PROTEIN DEACYLASE"/>
    <property type="match status" value="1"/>
</dbReference>
<gene>
    <name evidence="6" type="ORF">HMPREF1071_02816</name>
</gene>
<keyword evidence="2" id="KW-0808">Transferase</keyword>
<evidence type="ECO:0000313" key="6">
    <source>
        <dbReference type="EMBL" id="EIY62196.1"/>
    </source>
</evidence>
<evidence type="ECO:0000256" key="4">
    <source>
        <dbReference type="PROSITE-ProRule" id="PRU00236"/>
    </source>
</evidence>
<dbReference type="InterPro" id="IPR026590">
    <property type="entry name" value="Ssirtuin_cat_dom"/>
</dbReference>
<dbReference type="AlphaFoldDB" id="I9T0D0"/>
<sequence length="242" mass="27157">MCKLVFYTGAGMSRESGLPTFRGKGGLWDTLNIEAVAARSSWYCGRRSGCNERRQRMLDFFNLIRSLIMKKGPNEGHYIIAELEDEYEVTVITQNGDDFHERAGSTNVIHLHGEALKNASTLHPYESYEIDHNNPDIHIGDKAPDGSQLRPYVIFFNEDIELRLWKASVEATKQANVFIVVGSTMLVYPAAELLKMIPPKCELYIIDPSEVALPEGCNRECIHIQSGASLGLQQLKATLKLK</sequence>
<comment type="caution">
    <text evidence="4">Lacks conserved residue(s) required for the propagation of feature annotation.</text>
</comment>
<dbReference type="InterPro" id="IPR050134">
    <property type="entry name" value="NAD-dep_sirtuin_deacylases"/>
</dbReference>
<dbReference type="InterPro" id="IPR026591">
    <property type="entry name" value="Sirtuin_cat_small_dom_sf"/>
</dbReference>
<evidence type="ECO:0000256" key="2">
    <source>
        <dbReference type="ARBA" id="ARBA00022679"/>
    </source>
</evidence>
<dbReference type="EC" id="2.3.1.286" evidence="1"/>
<dbReference type="Pfam" id="PF02146">
    <property type="entry name" value="SIR2"/>
    <property type="match status" value="1"/>
</dbReference>
<dbReference type="PROSITE" id="PS50305">
    <property type="entry name" value="SIRTUIN"/>
    <property type="match status" value="1"/>
</dbReference>
<dbReference type="GO" id="GO:0017136">
    <property type="term" value="F:histone deacetylase activity, NAD-dependent"/>
    <property type="evidence" value="ECO:0007669"/>
    <property type="project" value="TreeGrafter"/>
</dbReference>
<dbReference type="HOGENOM" id="CLU_023643_3_1_10"/>
<dbReference type="PATRIC" id="fig|997887.3.peg.2919"/>
<evidence type="ECO:0000259" key="5">
    <source>
        <dbReference type="PROSITE" id="PS50305"/>
    </source>
</evidence>
<proteinExistence type="predicted"/>
<organism evidence="6 7">
    <name type="scientific">Bacteroides salyersiae CL02T12C01</name>
    <dbReference type="NCBI Taxonomy" id="997887"/>
    <lineage>
        <taxon>Bacteria</taxon>
        <taxon>Pseudomonadati</taxon>
        <taxon>Bacteroidota</taxon>
        <taxon>Bacteroidia</taxon>
        <taxon>Bacteroidales</taxon>
        <taxon>Bacteroidaceae</taxon>
        <taxon>Bacteroides</taxon>
    </lineage>
</organism>
<dbReference type="PANTHER" id="PTHR11085">
    <property type="entry name" value="NAD-DEPENDENT PROTEIN DEACYLASE SIRTUIN-5, MITOCHONDRIAL-RELATED"/>
    <property type="match status" value="1"/>
</dbReference>
<feature type="domain" description="Deacetylase sirtuin-type" evidence="5">
    <location>
        <begin position="1"/>
        <end position="242"/>
    </location>
</feature>
<dbReference type="RefSeq" id="WP_007480735.1">
    <property type="nucleotide sequence ID" value="NZ_JH724308.1"/>
</dbReference>
<dbReference type="EMBL" id="AGXV01000032">
    <property type="protein sequence ID" value="EIY62196.1"/>
    <property type="molecule type" value="Genomic_DNA"/>
</dbReference>
<dbReference type="InterPro" id="IPR029035">
    <property type="entry name" value="DHS-like_NAD/FAD-binding_dom"/>
</dbReference>
<keyword evidence="7" id="KW-1185">Reference proteome</keyword>
<dbReference type="Gene3D" id="3.40.50.1220">
    <property type="entry name" value="TPP-binding domain"/>
    <property type="match status" value="1"/>
</dbReference>
<protein>
    <recommendedName>
        <fullName evidence="1">protein acetyllysine N-acetyltransferase</fullName>
        <ecNumber evidence="1">2.3.1.286</ecNumber>
    </recommendedName>
</protein>
<accession>I9T0D0</accession>
<dbReference type="SUPFAM" id="SSF52467">
    <property type="entry name" value="DHS-like NAD/FAD-binding domain"/>
    <property type="match status" value="1"/>
</dbReference>
<keyword evidence="3" id="KW-0520">NAD</keyword>
<evidence type="ECO:0000313" key="7">
    <source>
        <dbReference type="Proteomes" id="UP000005150"/>
    </source>
</evidence>
<dbReference type="Gene3D" id="3.30.1600.10">
    <property type="entry name" value="SIR2/SIRT2 'Small Domain"/>
    <property type="match status" value="1"/>
</dbReference>